<proteinExistence type="predicted"/>
<dbReference type="PANTHER" id="PTHR46018:SF4">
    <property type="entry name" value="METALLO-HYDROLASE YHFI-RELATED"/>
    <property type="match status" value="1"/>
</dbReference>
<evidence type="ECO:0000313" key="4">
    <source>
        <dbReference type="Proteomes" id="UP000675284"/>
    </source>
</evidence>
<evidence type="ECO:0000256" key="1">
    <source>
        <dbReference type="ARBA" id="ARBA00022833"/>
    </source>
</evidence>
<keyword evidence="1" id="KW-0862">Zinc</keyword>
<evidence type="ECO:0000313" key="3">
    <source>
        <dbReference type="EMBL" id="MBR7797345.1"/>
    </source>
</evidence>
<evidence type="ECO:0000259" key="2">
    <source>
        <dbReference type="SMART" id="SM00849"/>
    </source>
</evidence>
<dbReference type="Proteomes" id="UP000675284">
    <property type="component" value="Unassembled WGS sequence"/>
</dbReference>
<dbReference type="PANTHER" id="PTHR46018">
    <property type="entry name" value="ZINC PHOSPHODIESTERASE ELAC PROTEIN 1"/>
    <property type="match status" value="1"/>
</dbReference>
<keyword evidence="4" id="KW-1185">Reference proteome</keyword>
<dbReference type="PROSITE" id="PS51257">
    <property type="entry name" value="PROKAR_LIPOPROTEIN"/>
    <property type="match status" value="1"/>
</dbReference>
<dbReference type="Gene3D" id="3.60.15.10">
    <property type="entry name" value="Ribonuclease Z/Hydroxyacylglutathione hydrolase-like"/>
    <property type="match status" value="1"/>
</dbReference>
<dbReference type="EMBL" id="JAGSOT010000051">
    <property type="protein sequence ID" value="MBR7797345.1"/>
    <property type="molecule type" value="Genomic_DNA"/>
</dbReference>
<gene>
    <name evidence="3" type="ORF">KCX74_15010</name>
</gene>
<name>A0A941DV65_9BACI</name>
<accession>A0A941DV65</accession>
<dbReference type="SMART" id="SM00849">
    <property type="entry name" value="Lactamase_B"/>
    <property type="match status" value="1"/>
</dbReference>
<comment type="caution">
    <text evidence="3">The sequence shown here is derived from an EMBL/GenBank/DDBJ whole genome shotgun (WGS) entry which is preliminary data.</text>
</comment>
<feature type="domain" description="Metallo-beta-lactamase" evidence="2">
    <location>
        <begin position="18"/>
        <end position="210"/>
    </location>
</feature>
<dbReference type="SUPFAM" id="SSF56281">
    <property type="entry name" value="Metallo-hydrolase/oxidoreductase"/>
    <property type="match status" value="1"/>
</dbReference>
<organism evidence="3 4">
    <name type="scientific">Virgibacillus salarius</name>
    <dbReference type="NCBI Taxonomy" id="447199"/>
    <lineage>
        <taxon>Bacteria</taxon>
        <taxon>Bacillati</taxon>
        <taxon>Bacillota</taxon>
        <taxon>Bacilli</taxon>
        <taxon>Bacillales</taxon>
        <taxon>Bacillaceae</taxon>
        <taxon>Virgibacillus</taxon>
    </lineage>
</organism>
<dbReference type="Pfam" id="PF12706">
    <property type="entry name" value="Lactamase_B_2"/>
    <property type="match status" value="1"/>
</dbReference>
<reference evidence="3" key="1">
    <citation type="submission" date="2021-04" db="EMBL/GenBank/DDBJ databases">
        <title>Isolation and polyphasic classification of algal microorganism.</title>
        <authorList>
            <person name="Wang S."/>
        </authorList>
    </citation>
    <scope>NUCLEOTIDE SEQUENCE</scope>
    <source>
        <strain evidence="3">720a</strain>
    </source>
</reference>
<dbReference type="RefSeq" id="WP_026680607.1">
    <property type="nucleotide sequence ID" value="NZ_BAAACY010000170.1"/>
</dbReference>
<dbReference type="InterPro" id="IPR001279">
    <property type="entry name" value="Metallo-B-lactamas"/>
</dbReference>
<protein>
    <submittedName>
        <fullName evidence="3">MBL fold metallo-hydrolase</fullName>
    </submittedName>
</protein>
<sequence>MKFTVIGCWGGYPAPNGATSCYLLETRGYSMVLDMGSGALSKLQQFKAISDLDVVLLSHYHYDHIADIGVLQYARLVNYYITGVGRVLPIFAHTEDRDAFDSLTHSFTKGIEYDPALPLSVGPFTITFLKTKHPVPCYGMRITDGQHVIVYTADTSYHIDWIDFAKNADLLITDCNLYAEQDGTNVGHMTSSEGASIAQQANVKQLILSHLPQYGDKNQLKEEAEQIYQGVIQIAKEGLVWER</sequence>
<dbReference type="AlphaFoldDB" id="A0A941DV65"/>
<dbReference type="InterPro" id="IPR036866">
    <property type="entry name" value="RibonucZ/Hydroxyglut_hydro"/>
</dbReference>
<dbReference type="CDD" id="cd07716">
    <property type="entry name" value="RNaseZ_short-form-like_MBL-fold"/>
    <property type="match status" value="1"/>
</dbReference>
<dbReference type="GO" id="GO:0042781">
    <property type="term" value="F:3'-tRNA processing endoribonuclease activity"/>
    <property type="evidence" value="ECO:0007669"/>
    <property type="project" value="TreeGrafter"/>
</dbReference>